<gene>
    <name evidence="2" type="ORF">GCM10007989_09960</name>
</gene>
<keyword evidence="3" id="KW-1185">Reference proteome</keyword>
<sequence>MTELSGDNENQYGTSKKLEARARLQGRYTIAEIGWFQWVAQHMGLHGGETVLDIGCGPGWFWANTADQLPEGLSLTLADKSPGMVREALERCAALGFDHIEGMEADAAALPFADARFDIVVAMHMLYHVPDPAAAIAECFRVMRPGGRMVVTTNGAGNMPELYALTTAFGGTPIEPVADVFGIDIAERLLRERFGNVELAVHPARMRITDKEDVFLALTSHPPGETAKAAELADFRARIEEAFARGGGVLEAKKEMAVLVAEKG</sequence>
<dbReference type="RefSeq" id="WP_189423960.1">
    <property type="nucleotide sequence ID" value="NZ_BMZE01000001.1"/>
</dbReference>
<protein>
    <recommendedName>
        <fullName evidence="1">Methyltransferase type 11 domain-containing protein</fullName>
    </recommendedName>
</protein>
<dbReference type="Gene3D" id="3.40.50.150">
    <property type="entry name" value="Vaccinia Virus protein VP39"/>
    <property type="match status" value="1"/>
</dbReference>
<dbReference type="Proteomes" id="UP000646579">
    <property type="component" value="Unassembled WGS sequence"/>
</dbReference>
<reference evidence="2" key="1">
    <citation type="journal article" date="2014" name="Int. J. Syst. Evol. Microbiol.">
        <title>Complete genome sequence of Corynebacterium casei LMG S-19264T (=DSM 44701T), isolated from a smear-ripened cheese.</title>
        <authorList>
            <consortium name="US DOE Joint Genome Institute (JGI-PGF)"/>
            <person name="Walter F."/>
            <person name="Albersmeier A."/>
            <person name="Kalinowski J."/>
            <person name="Ruckert C."/>
        </authorList>
    </citation>
    <scope>NUCLEOTIDE SEQUENCE</scope>
    <source>
        <strain evidence="2">KCTC 32437</strain>
    </source>
</reference>
<comment type="caution">
    <text evidence="2">The sequence shown here is derived from an EMBL/GenBank/DDBJ whole genome shotgun (WGS) entry which is preliminary data.</text>
</comment>
<proteinExistence type="predicted"/>
<dbReference type="EMBL" id="BMZE01000001">
    <property type="protein sequence ID" value="GHA16811.1"/>
    <property type="molecule type" value="Genomic_DNA"/>
</dbReference>
<dbReference type="InterPro" id="IPR029063">
    <property type="entry name" value="SAM-dependent_MTases_sf"/>
</dbReference>
<accession>A0A918S0Z0</accession>
<dbReference type="AlphaFoldDB" id="A0A918S0Z0"/>
<dbReference type="InterPro" id="IPR050508">
    <property type="entry name" value="Methyltransf_Superfamily"/>
</dbReference>
<dbReference type="GO" id="GO:0008757">
    <property type="term" value="F:S-adenosylmethionine-dependent methyltransferase activity"/>
    <property type="evidence" value="ECO:0007669"/>
    <property type="project" value="InterPro"/>
</dbReference>
<dbReference type="Pfam" id="PF08241">
    <property type="entry name" value="Methyltransf_11"/>
    <property type="match status" value="1"/>
</dbReference>
<dbReference type="PANTHER" id="PTHR42912:SF93">
    <property type="entry name" value="N6-ADENOSINE-METHYLTRANSFERASE TMT1A"/>
    <property type="match status" value="1"/>
</dbReference>
<dbReference type="SUPFAM" id="SSF53335">
    <property type="entry name" value="S-adenosyl-L-methionine-dependent methyltransferases"/>
    <property type="match status" value="1"/>
</dbReference>
<evidence type="ECO:0000259" key="1">
    <source>
        <dbReference type="Pfam" id="PF08241"/>
    </source>
</evidence>
<name>A0A918S0Z0_9HYPH</name>
<feature type="domain" description="Methyltransferase type 11" evidence="1">
    <location>
        <begin position="52"/>
        <end position="151"/>
    </location>
</feature>
<reference evidence="2" key="2">
    <citation type="submission" date="2020-09" db="EMBL/GenBank/DDBJ databases">
        <authorList>
            <person name="Sun Q."/>
            <person name="Kim S."/>
        </authorList>
    </citation>
    <scope>NUCLEOTIDE SEQUENCE</scope>
    <source>
        <strain evidence="2">KCTC 32437</strain>
    </source>
</reference>
<evidence type="ECO:0000313" key="2">
    <source>
        <dbReference type="EMBL" id="GHA16811.1"/>
    </source>
</evidence>
<dbReference type="CDD" id="cd02440">
    <property type="entry name" value="AdoMet_MTases"/>
    <property type="match status" value="1"/>
</dbReference>
<evidence type="ECO:0000313" key="3">
    <source>
        <dbReference type="Proteomes" id="UP000646579"/>
    </source>
</evidence>
<dbReference type="PANTHER" id="PTHR42912">
    <property type="entry name" value="METHYLTRANSFERASE"/>
    <property type="match status" value="1"/>
</dbReference>
<dbReference type="InterPro" id="IPR013216">
    <property type="entry name" value="Methyltransf_11"/>
</dbReference>
<organism evidence="2 3">
    <name type="scientific">Devosia pacifica</name>
    <dbReference type="NCBI Taxonomy" id="1335967"/>
    <lineage>
        <taxon>Bacteria</taxon>
        <taxon>Pseudomonadati</taxon>
        <taxon>Pseudomonadota</taxon>
        <taxon>Alphaproteobacteria</taxon>
        <taxon>Hyphomicrobiales</taxon>
        <taxon>Devosiaceae</taxon>
        <taxon>Devosia</taxon>
    </lineage>
</organism>